<dbReference type="InterPro" id="IPR027417">
    <property type="entry name" value="P-loop_NTPase"/>
</dbReference>
<dbReference type="SMART" id="SM00175">
    <property type="entry name" value="RAB"/>
    <property type="match status" value="1"/>
</dbReference>
<gene>
    <name evidence="2" type="ORF">M0812_24297</name>
</gene>
<dbReference type="PROSITE" id="PS51420">
    <property type="entry name" value="RHO"/>
    <property type="match status" value="1"/>
</dbReference>
<dbReference type="InterPro" id="IPR005225">
    <property type="entry name" value="Small_GTP-bd"/>
</dbReference>
<name>A0AAV7YMV1_9EUKA</name>
<dbReference type="SMART" id="SM00176">
    <property type="entry name" value="RAN"/>
    <property type="match status" value="1"/>
</dbReference>
<dbReference type="Proteomes" id="UP001146793">
    <property type="component" value="Unassembled WGS sequence"/>
</dbReference>
<sequence>MKHNQQVDMKIVLLGNTFVGKTCLVNRFVNKTFDEQKQTIGVSFGSKSITYKDQTLTLGIWDTAGQERFESISRMYYRQANVAIICYDVCDRKSFSKLQYWVDEVRENERDCLICLAGTKVDLAKNPENRKVSIDEIEKYADSIQVKYIETSAKLNLNIQKLFLTVIEDFLESETNSDSDLENLSNKNNNKKLKNDLDTLNLGEINKNNSKNSNSICC</sequence>
<dbReference type="PROSITE" id="PS51419">
    <property type="entry name" value="RAB"/>
    <property type="match status" value="1"/>
</dbReference>
<dbReference type="SMART" id="SM00174">
    <property type="entry name" value="RHO"/>
    <property type="match status" value="1"/>
</dbReference>
<dbReference type="EMBL" id="JANTQA010000057">
    <property type="protein sequence ID" value="KAJ3428958.1"/>
    <property type="molecule type" value="Genomic_DNA"/>
</dbReference>
<evidence type="ECO:0000256" key="1">
    <source>
        <dbReference type="ARBA" id="ARBA00022741"/>
    </source>
</evidence>
<accession>A0AAV7YMV1</accession>
<dbReference type="FunFam" id="3.40.50.300:FF:000808">
    <property type="entry name" value="Small GTP-binding protein, putative"/>
    <property type="match status" value="1"/>
</dbReference>
<reference evidence="2" key="1">
    <citation type="submission" date="2022-08" db="EMBL/GenBank/DDBJ databases">
        <title>Novel sulphate-reducing endosymbionts in the free-living metamonad Anaeramoeba.</title>
        <authorList>
            <person name="Jerlstrom-Hultqvist J."/>
            <person name="Cepicka I."/>
            <person name="Gallot-Lavallee L."/>
            <person name="Salas-Leiva D."/>
            <person name="Curtis B.A."/>
            <person name="Zahonova K."/>
            <person name="Pipaliya S."/>
            <person name="Dacks J."/>
            <person name="Roger A.J."/>
        </authorList>
    </citation>
    <scope>NUCLEOTIDE SEQUENCE</scope>
    <source>
        <strain evidence="2">Busselton2</strain>
    </source>
</reference>
<proteinExistence type="predicted"/>
<organism evidence="2 3">
    <name type="scientific">Anaeramoeba flamelloides</name>
    <dbReference type="NCBI Taxonomy" id="1746091"/>
    <lineage>
        <taxon>Eukaryota</taxon>
        <taxon>Metamonada</taxon>
        <taxon>Anaeramoebidae</taxon>
        <taxon>Anaeramoeba</taxon>
    </lineage>
</organism>
<dbReference type="SMART" id="SM00173">
    <property type="entry name" value="RAS"/>
    <property type="match status" value="1"/>
</dbReference>
<dbReference type="InterPro" id="IPR001806">
    <property type="entry name" value="Small_GTPase"/>
</dbReference>
<dbReference type="AlphaFoldDB" id="A0AAV7YMV1"/>
<dbReference type="SUPFAM" id="SSF52540">
    <property type="entry name" value="P-loop containing nucleoside triphosphate hydrolases"/>
    <property type="match status" value="1"/>
</dbReference>
<dbReference type="GO" id="GO:0005525">
    <property type="term" value="F:GTP binding"/>
    <property type="evidence" value="ECO:0007669"/>
    <property type="project" value="InterPro"/>
</dbReference>
<dbReference type="NCBIfam" id="TIGR00231">
    <property type="entry name" value="small_GTP"/>
    <property type="match status" value="1"/>
</dbReference>
<dbReference type="PROSITE" id="PS51421">
    <property type="entry name" value="RAS"/>
    <property type="match status" value="1"/>
</dbReference>
<evidence type="ECO:0000313" key="2">
    <source>
        <dbReference type="EMBL" id="KAJ3428958.1"/>
    </source>
</evidence>
<dbReference type="Pfam" id="PF00071">
    <property type="entry name" value="Ras"/>
    <property type="match status" value="1"/>
</dbReference>
<evidence type="ECO:0000313" key="3">
    <source>
        <dbReference type="Proteomes" id="UP001146793"/>
    </source>
</evidence>
<dbReference type="GO" id="GO:0003924">
    <property type="term" value="F:GTPase activity"/>
    <property type="evidence" value="ECO:0007669"/>
    <property type="project" value="InterPro"/>
</dbReference>
<keyword evidence="1" id="KW-0547">Nucleotide-binding</keyword>
<comment type="caution">
    <text evidence="2">The sequence shown here is derived from an EMBL/GenBank/DDBJ whole genome shotgun (WGS) entry which is preliminary data.</text>
</comment>
<dbReference type="PANTHER" id="PTHR47978">
    <property type="match status" value="1"/>
</dbReference>
<dbReference type="PRINTS" id="PR00449">
    <property type="entry name" value="RASTRNSFRMNG"/>
</dbReference>
<dbReference type="CDD" id="cd00154">
    <property type="entry name" value="Rab"/>
    <property type="match status" value="1"/>
</dbReference>
<protein>
    <submittedName>
        <fullName evidence="2">Ras-related protein rab-24</fullName>
    </submittedName>
</protein>
<dbReference type="Gene3D" id="3.40.50.300">
    <property type="entry name" value="P-loop containing nucleotide triphosphate hydrolases"/>
    <property type="match status" value="1"/>
</dbReference>